<dbReference type="KEGG" id="stq:Spith_2009"/>
<dbReference type="HOGENOM" id="CLU_012907_1_1_12"/>
<dbReference type="FunFam" id="3.40.50.920:FF:000001">
    <property type="entry name" value="Pyruvate dehydrogenase E1 beta subunit"/>
    <property type="match status" value="1"/>
</dbReference>
<dbReference type="Pfam" id="PF02779">
    <property type="entry name" value="Transket_pyr"/>
    <property type="match status" value="1"/>
</dbReference>
<name>G0GED0_WINT7</name>
<dbReference type="NCBIfam" id="NF006667">
    <property type="entry name" value="PRK09212.1"/>
    <property type="match status" value="1"/>
</dbReference>
<dbReference type="Proteomes" id="UP000007254">
    <property type="component" value="Chromosome"/>
</dbReference>
<dbReference type="PANTHER" id="PTHR43257">
    <property type="entry name" value="PYRUVATE DEHYDROGENASE E1 COMPONENT BETA SUBUNIT"/>
    <property type="match status" value="1"/>
</dbReference>
<comment type="cofactor">
    <cofactor evidence="1">
        <name>thiamine diphosphate</name>
        <dbReference type="ChEBI" id="CHEBI:58937"/>
    </cofactor>
</comment>
<evidence type="ECO:0000259" key="4">
    <source>
        <dbReference type="SMART" id="SM00861"/>
    </source>
</evidence>
<dbReference type="InterPro" id="IPR009014">
    <property type="entry name" value="Transketo_C/PFOR_II"/>
</dbReference>
<feature type="domain" description="Transketolase-like pyrimidine-binding" evidence="4">
    <location>
        <begin position="4"/>
        <end position="179"/>
    </location>
</feature>
<dbReference type="InterPro" id="IPR029061">
    <property type="entry name" value="THDP-binding"/>
</dbReference>
<evidence type="ECO:0000313" key="6">
    <source>
        <dbReference type="Proteomes" id="UP000007254"/>
    </source>
</evidence>
<evidence type="ECO:0000313" key="5">
    <source>
        <dbReference type="EMBL" id="AEJ62267.1"/>
    </source>
</evidence>
<keyword evidence="2" id="KW-0560">Oxidoreductase</keyword>
<evidence type="ECO:0000256" key="1">
    <source>
        <dbReference type="ARBA" id="ARBA00001964"/>
    </source>
</evidence>
<dbReference type="NCBIfam" id="NF008854">
    <property type="entry name" value="PRK11892.1"/>
    <property type="match status" value="1"/>
</dbReference>
<organism evidence="5 6">
    <name type="scientific">Winmispira thermophila (strain ATCC 700085 / DSM 6578 / Z-1203)</name>
    <name type="common">Spirochaeta thermophila</name>
    <dbReference type="NCBI Taxonomy" id="869211"/>
    <lineage>
        <taxon>Bacteria</taxon>
        <taxon>Pseudomonadati</taxon>
        <taxon>Spirochaetota</taxon>
        <taxon>Spirochaetia</taxon>
        <taxon>Winmispirales</taxon>
        <taxon>Winmispiraceae</taxon>
        <taxon>Winmispira</taxon>
    </lineage>
</organism>
<dbReference type="FunFam" id="3.40.50.970:FF:000001">
    <property type="entry name" value="Pyruvate dehydrogenase E1 beta subunit"/>
    <property type="match status" value="1"/>
</dbReference>
<dbReference type="RefSeq" id="WP_014625587.1">
    <property type="nucleotide sequence ID" value="NC_017583.1"/>
</dbReference>
<dbReference type="EMBL" id="CP002903">
    <property type="protein sequence ID" value="AEJ62267.1"/>
    <property type="molecule type" value="Genomic_DNA"/>
</dbReference>
<dbReference type="STRING" id="869211.Spith_2009"/>
<protein>
    <submittedName>
        <fullName evidence="5">Transketolase central region</fullName>
    </submittedName>
</protein>
<dbReference type="OrthoDB" id="8732661at2"/>
<dbReference type="SUPFAM" id="SSF52518">
    <property type="entry name" value="Thiamin diphosphate-binding fold (THDP-binding)"/>
    <property type="match status" value="1"/>
</dbReference>
<dbReference type="SUPFAM" id="SSF52922">
    <property type="entry name" value="TK C-terminal domain-like"/>
    <property type="match status" value="1"/>
</dbReference>
<evidence type="ECO:0000256" key="2">
    <source>
        <dbReference type="ARBA" id="ARBA00023002"/>
    </source>
</evidence>
<dbReference type="AlphaFoldDB" id="G0GED0"/>
<gene>
    <name evidence="5" type="ordered locus">Spith_2009</name>
</gene>
<dbReference type="CDD" id="cd07036">
    <property type="entry name" value="TPP_PYR_E1-PDHc-beta_like"/>
    <property type="match status" value="1"/>
</dbReference>
<dbReference type="SMART" id="SM00861">
    <property type="entry name" value="Transket_pyr"/>
    <property type="match status" value="1"/>
</dbReference>
<dbReference type="Pfam" id="PF02780">
    <property type="entry name" value="Transketolase_C"/>
    <property type="match status" value="1"/>
</dbReference>
<dbReference type="InterPro" id="IPR033248">
    <property type="entry name" value="Transketolase_C"/>
</dbReference>
<accession>G0GED0</accession>
<dbReference type="InterPro" id="IPR005475">
    <property type="entry name" value="Transketolase-like_Pyr-bd"/>
</dbReference>
<keyword evidence="6" id="KW-1185">Reference proteome</keyword>
<dbReference type="GO" id="GO:0016491">
    <property type="term" value="F:oxidoreductase activity"/>
    <property type="evidence" value="ECO:0007669"/>
    <property type="project" value="UniProtKB-KW"/>
</dbReference>
<keyword evidence="3" id="KW-0786">Thiamine pyrophosphate</keyword>
<reference evidence="5 6" key="1">
    <citation type="submission" date="2011-06" db="EMBL/GenBank/DDBJ databases">
        <title>The complete genome of Spirochaeta thermophila DSM 6578.</title>
        <authorList>
            <consortium name="US DOE Joint Genome Institute (JGI-PGF)"/>
            <person name="Lucas S."/>
            <person name="Lapidus A."/>
            <person name="Bruce D."/>
            <person name="Goodwin L."/>
            <person name="Pitluck S."/>
            <person name="Peters L."/>
            <person name="Kyrpides N."/>
            <person name="Mavromatis K."/>
            <person name="Ivanova N."/>
            <person name="Mikailova N."/>
            <person name="Pagani I."/>
            <person name="Chertkov O."/>
            <person name="Detter J.C."/>
            <person name="Tapia R."/>
            <person name="Han C."/>
            <person name="Land M."/>
            <person name="Hauser L."/>
            <person name="Markowitz V."/>
            <person name="Cheng J.-F."/>
            <person name="Hugenholtz P."/>
            <person name="Woyke T."/>
            <person name="Wu D."/>
            <person name="Spring S."/>
            <person name="Merkhoffer B."/>
            <person name="Schneider S."/>
            <person name="Klenk H.-P."/>
            <person name="Eisen J.A."/>
        </authorList>
    </citation>
    <scope>NUCLEOTIDE SEQUENCE [LARGE SCALE GENOMIC DNA]</scope>
    <source>
        <strain evidence="6">ATCC 700085 / DSM 6578 / Z-1203</strain>
    </source>
</reference>
<proteinExistence type="predicted"/>
<dbReference type="Gene3D" id="3.40.50.920">
    <property type="match status" value="1"/>
</dbReference>
<sequence length="326" mass="35827">MAVMTYREALNQALDEEMARDERVFLMGEEVGEYDGAYKVSRGLLAKYGPKRVIDTPISELGFTGIGIGAAIAGLRPVVEWMTHNFAILAMDQVINNAAKMRHMSGGQLKVPIVFRGPNGPAEYLSSQHSQSLAAFWMHVPGLKVVAPATPYDAKGLLKSAIRDDDPVVMLEAELMYAWQGEVPEEEYVVPIGKADIKRPGKDVSVITYSKPLKVVMEAAKVLEERGVDVEVVDLRSLRPLDTETIFASVRKTHRAVVVDEAWPMCGPASFVAWAVGRACFDDLDAQVEIVTSEDVPMPYNHTLELAVQPSVEKVVAAVSRVLYLE</sequence>
<dbReference type="PANTHER" id="PTHR43257:SF2">
    <property type="entry name" value="PYRUVATE DEHYDROGENASE E1 COMPONENT SUBUNIT BETA"/>
    <property type="match status" value="1"/>
</dbReference>
<dbReference type="Gene3D" id="3.40.50.970">
    <property type="match status" value="1"/>
</dbReference>
<evidence type="ECO:0000256" key="3">
    <source>
        <dbReference type="ARBA" id="ARBA00023052"/>
    </source>
</evidence>